<evidence type="ECO:0000256" key="4">
    <source>
        <dbReference type="ARBA" id="ARBA00023004"/>
    </source>
</evidence>
<evidence type="ECO:0000313" key="7">
    <source>
        <dbReference type="EMBL" id="KAJ4185837.1"/>
    </source>
</evidence>
<dbReference type="SUPFAM" id="SSF48264">
    <property type="entry name" value="Cytochrome P450"/>
    <property type="match status" value="1"/>
</dbReference>
<dbReference type="EMBL" id="JAOQAV010000022">
    <property type="protein sequence ID" value="KAJ4185837.1"/>
    <property type="molecule type" value="Genomic_DNA"/>
</dbReference>
<comment type="cofactor">
    <cofactor evidence="1 5">
        <name>heme</name>
        <dbReference type="ChEBI" id="CHEBI:30413"/>
    </cofactor>
</comment>
<keyword evidence="6" id="KW-0503">Monooxygenase</keyword>
<keyword evidence="4 5" id="KW-0408">Iron</keyword>
<dbReference type="PRINTS" id="PR00463">
    <property type="entry name" value="EP450I"/>
</dbReference>
<name>A0A9W8UYM5_9HYPO</name>
<comment type="caution">
    <text evidence="7">The sequence shown here is derived from an EMBL/GenBank/DDBJ whole genome shotgun (WGS) entry which is preliminary data.</text>
</comment>
<protein>
    <recommendedName>
        <fullName evidence="9">Pisatin demethylase</fullName>
    </recommendedName>
</protein>
<dbReference type="PROSITE" id="PS00086">
    <property type="entry name" value="CYTOCHROME_P450"/>
    <property type="match status" value="1"/>
</dbReference>
<evidence type="ECO:0000313" key="8">
    <source>
        <dbReference type="Proteomes" id="UP001152087"/>
    </source>
</evidence>
<dbReference type="Pfam" id="PF00067">
    <property type="entry name" value="p450"/>
    <property type="match status" value="1"/>
</dbReference>
<evidence type="ECO:0008006" key="9">
    <source>
        <dbReference type="Google" id="ProtNLM"/>
    </source>
</evidence>
<dbReference type="GO" id="GO:0005506">
    <property type="term" value="F:iron ion binding"/>
    <property type="evidence" value="ECO:0007669"/>
    <property type="project" value="InterPro"/>
</dbReference>
<dbReference type="InterPro" id="IPR050121">
    <property type="entry name" value="Cytochrome_P450_monoxygenase"/>
</dbReference>
<dbReference type="GO" id="GO:0016705">
    <property type="term" value="F:oxidoreductase activity, acting on paired donors, with incorporation or reduction of molecular oxygen"/>
    <property type="evidence" value="ECO:0007669"/>
    <property type="project" value="InterPro"/>
</dbReference>
<dbReference type="PANTHER" id="PTHR24305">
    <property type="entry name" value="CYTOCHROME P450"/>
    <property type="match status" value="1"/>
</dbReference>
<dbReference type="InterPro" id="IPR001128">
    <property type="entry name" value="Cyt_P450"/>
</dbReference>
<evidence type="ECO:0000256" key="3">
    <source>
        <dbReference type="ARBA" id="ARBA00022723"/>
    </source>
</evidence>
<dbReference type="GO" id="GO:0020037">
    <property type="term" value="F:heme binding"/>
    <property type="evidence" value="ECO:0007669"/>
    <property type="project" value="InterPro"/>
</dbReference>
<evidence type="ECO:0000256" key="2">
    <source>
        <dbReference type="ARBA" id="ARBA00022617"/>
    </source>
</evidence>
<feature type="binding site" description="axial binding residue" evidence="5">
    <location>
        <position position="171"/>
    </location>
    <ligand>
        <name>heme</name>
        <dbReference type="ChEBI" id="CHEBI:30413"/>
    </ligand>
    <ligandPart>
        <name>Fe</name>
        <dbReference type="ChEBI" id="CHEBI:18248"/>
    </ligandPart>
</feature>
<dbReference type="Proteomes" id="UP001152087">
    <property type="component" value="Unassembled WGS sequence"/>
</dbReference>
<evidence type="ECO:0000256" key="6">
    <source>
        <dbReference type="RuleBase" id="RU000461"/>
    </source>
</evidence>
<evidence type="ECO:0000256" key="1">
    <source>
        <dbReference type="ARBA" id="ARBA00001971"/>
    </source>
</evidence>
<dbReference type="GO" id="GO:0004497">
    <property type="term" value="F:monooxygenase activity"/>
    <property type="evidence" value="ECO:0007669"/>
    <property type="project" value="UniProtKB-KW"/>
</dbReference>
<sequence length="239" mass="26756">MGLHEDNPAKFPLDAVQSTCLVNIGAGSDTTSISLCSILYNLMTHPDALQKLRDEIDQKLQELGDATQIPFKDTQAMPYLQACIKEGLRLHLATGLPLARVVPQGGATISGTYFPQGTVVGTNTWVAHRNPQVFGEDVEAFRPERWLDLDKQRLSAMELCWMPFGAGSRTCIGKNISLLEMNKLVPVLVREFDFVAYDPIKVTHEDYWLVKQRNMMCKVSRRGPREMDIITTMVNNTST</sequence>
<dbReference type="AlphaFoldDB" id="A0A9W8UYM5"/>
<comment type="similarity">
    <text evidence="6">Belongs to the cytochrome P450 family.</text>
</comment>
<dbReference type="InterPro" id="IPR017972">
    <property type="entry name" value="Cyt_P450_CS"/>
</dbReference>
<keyword evidence="6" id="KW-0560">Oxidoreductase</keyword>
<dbReference type="Gene3D" id="1.10.630.10">
    <property type="entry name" value="Cytochrome P450"/>
    <property type="match status" value="1"/>
</dbReference>
<reference evidence="7" key="1">
    <citation type="submission" date="2022-09" db="EMBL/GenBank/DDBJ databases">
        <title>Fusarium specimens isolated from Avocado Roots.</title>
        <authorList>
            <person name="Stajich J."/>
            <person name="Roper C."/>
            <person name="Heimlech-Rivalta G."/>
        </authorList>
    </citation>
    <scope>NUCLEOTIDE SEQUENCE</scope>
    <source>
        <strain evidence="7">A02</strain>
    </source>
</reference>
<dbReference type="PRINTS" id="PR00385">
    <property type="entry name" value="P450"/>
</dbReference>
<keyword evidence="8" id="KW-1185">Reference proteome</keyword>
<dbReference type="InterPro" id="IPR036396">
    <property type="entry name" value="Cyt_P450_sf"/>
</dbReference>
<evidence type="ECO:0000256" key="5">
    <source>
        <dbReference type="PIRSR" id="PIRSR602401-1"/>
    </source>
</evidence>
<proteinExistence type="inferred from homology"/>
<keyword evidence="2 5" id="KW-0349">Heme</keyword>
<dbReference type="PANTHER" id="PTHR24305:SF190">
    <property type="entry name" value="P450, PUTATIVE (EUROFUNG)-RELATED"/>
    <property type="match status" value="1"/>
</dbReference>
<organism evidence="7 8">
    <name type="scientific">Fusarium falciforme</name>
    <dbReference type="NCBI Taxonomy" id="195108"/>
    <lineage>
        <taxon>Eukaryota</taxon>
        <taxon>Fungi</taxon>
        <taxon>Dikarya</taxon>
        <taxon>Ascomycota</taxon>
        <taxon>Pezizomycotina</taxon>
        <taxon>Sordariomycetes</taxon>
        <taxon>Hypocreomycetidae</taxon>
        <taxon>Hypocreales</taxon>
        <taxon>Nectriaceae</taxon>
        <taxon>Fusarium</taxon>
        <taxon>Fusarium solani species complex</taxon>
    </lineage>
</organism>
<dbReference type="InterPro" id="IPR002401">
    <property type="entry name" value="Cyt_P450_E_grp-I"/>
</dbReference>
<keyword evidence="3 5" id="KW-0479">Metal-binding</keyword>
<accession>A0A9W8UYM5</accession>
<gene>
    <name evidence="7" type="ORF">NW755_008289</name>
</gene>